<dbReference type="Proteomes" id="UP001314229">
    <property type="component" value="Unassembled WGS sequence"/>
</dbReference>
<name>A0AAV1Q2R6_SCOSC</name>
<evidence type="ECO:0000256" key="2">
    <source>
        <dbReference type="ARBA" id="ARBA00022679"/>
    </source>
</evidence>
<dbReference type="InterPro" id="IPR000719">
    <property type="entry name" value="Prot_kinase_dom"/>
</dbReference>
<keyword evidence="2" id="KW-0808">Transferase</keyword>
<evidence type="ECO:0000313" key="9">
    <source>
        <dbReference type="EMBL" id="CAK6977833.1"/>
    </source>
</evidence>
<feature type="region of interest" description="Disordered" evidence="7">
    <location>
        <begin position="316"/>
        <end position="424"/>
    </location>
</feature>
<evidence type="ECO:0000313" key="10">
    <source>
        <dbReference type="Proteomes" id="UP001314229"/>
    </source>
</evidence>
<keyword evidence="4 9" id="KW-0418">Kinase</keyword>
<protein>
    <submittedName>
        <fullName evidence="9">Dual specificity tyrosine-phosphorylation-regulated kinase 4-like</fullName>
    </submittedName>
</protein>
<dbReference type="PANTHER" id="PTHR24058">
    <property type="entry name" value="DUAL SPECIFICITY PROTEIN KINASE"/>
    <property type="match status" value="1"/>
</dbReference>
<reference evidence="9 10" key="1">
    <citation type="submission" date="2024-01" db="EMBL/GenBank/DDBJ databases">
        <authorList>
            <person name="Alioto T."/>
            <person name="Alioto T."/>
            <person name="Gomez Garrido J."/>
        </authorList>
    </citation>
    <scope>NUCLEOTIDE SEQUENCE [LARGE SCALE GENOMIC DNA]</scope>
</reference>
<dbReference type="Pfam" id="PF00069">
    <property type="entry name" value="Pkinase"/>
    <property type="match status" value="1"/>
</dbReference>
<comment type="caution">
    <text evidence="9">The sequence shown here is derived from an EMBL/GenBank/DDBJ whole genome shotgun (WGS) entry which is preliminary data.</text>
</comment>
<keyword evidence="3 6" id="KW-0547">Nucleotide-binding</keyword>
<keyword evidence="1" id="KW-0723">Serine/threonine-protein kinase</keyword>
<evidence type="ECO:0000256" key="5">
    <source>
        <dbReference type="ARBA" id="ARBA00022840"/>
    </source>
</evidence>
<dbReference type="Gene3D" id="3.30.200.20">
    <property type="entry name" value="Phosphorylase Kinase, domain 1"/>
    <property type="match status" value="1"/>
</dbReference>
<dbReference type="SUPFAM" id="SSF56112">
    <property type="entry name" value="Protein kinase-like (PK-like)"/>
    <property type="match status" value="1"/>
</dbReference>
<gene>
    <name evidence="9" type="ORF">FSCOSCO3_A010102</name>
</gene>
<dbReference type="GO" id="GO:0005634">
    <property type="term" value="C:nucleus"/>
    <property type="evidence" value="ECO:0007669"/>
    <property type="project" value="TreeGrafter"/>
</dbReference>
<evidence type="ECO:0000256" key="6">
    <source>
        <dbReference type="PROSITE-ProRule" id="PRU10141"/>
    </source>
</evidence>
<keyword evidence="5 6" id="KW-0067">ATP-binding</keyword>
<evidence type="ECO:0000256" key="4">
    <source>
        <dbReference type="ARBA" id="ARBA00022777"/>
    </source>
</evidence>
<evidence type="ECO:0000256" key="7">
    <source>
        <dbReference type="SAM" id="MobiDB-lite"/>
    </source>
</evidence>
<dbReference type="GO" id="GO:0004674">
    <property type="term" value="F:protein serine/threonine kinase activity"/>
    <property type="evidence" value="ECO:0007669"/>
    <property type="project" value="UniProtKB-KW"/>
</dbReference>
<feature type="compositionally biased region" description="Polar residues" evidence="7">
    <location>
        <begin position="407"/>
        <end position="419"/>
    </location>
</feature>
<dbReference type="InterPro" id="IPR050494">
    <property type="entry name" value="Ser_Thr_dual-spec_kinase"/>
</dbReference>
<evidence type="ECO:0000259" key="8">
    <source>
        <dbReference type="PROSITE" id="PS50011"/>
    </source>
</evidence>
<dbReference type="PROSITE" id="PS50011">
    <property type="entry name" value="PROTEIN_KINASE_DOM"/>
    <property type="match status" value="1"/>
</dbReference>
<feature type="region of interest" description="Disordered" evidence="7">
    <location>
        <begin position="438"/>
        <end position="470"/>
    </location>
</feature>
<dbReference type="GO" id="GO:0005737">
    <property type="term" value="C:cytoplasm"/>
    <property type="evidence" value="ECO:0007669"/>
    <property type="project" value="TreeGrafter"/>
</dbReference>
<keyword evidence="10" id="KW-1185">Reference proteome</keyword>
<dbReference type="PROSITE" id="PS00108">
    <property type="entry name" value="PROTEIN_KINASE_ST"/>
    <property type="match status" value="1"/>
</dbReference>
<sequence length="603" mass="67830">MAEGEAKNIVVQLPENYQFLKVLGEGAFGKVLQCLKKDTQDIVAVKIPKCANPISLHWELKVLEFLTGHMMNVFNIVTFFGTFETNCGTALVFEHLDMDLHDYIDDHHPLFMSDIRSIVQQLATAIYALTAMNLVHTDIKPDNIMLVDHRIRPIQIKLIDFGLAMPKHKIRQGMIAQALHYRSPEILLGLPFSEAIDVWALGCVMAHMILGFAPFPGCDEYETIRFMVALLGPPSDLLLNKAQEFKSSLYFRKMFGRWHLKIPLVKGDYMEKDQDQMIELLKGMLQMDQADRITASLILEHPFLSAVDLNFCDEASESAAAQPSKDQDQDQDQDQTRSNEEQPQPGPDQEQHSAATASLETDGGTESNTGSKTHVTSVDEACNSEDCKAESEGADSNPPASVKEDGTTNIKPDQHTPTTKMPRVIMVRPAAPENTVTLEFESKAEDLPDVKEDNTMDVEEEHHRPSTPQPRRLVIMVRPAAPENTVTLESESKAEDSPDVKEDNTMDIEGDHHRPSTPQPRRPVIMFHPAAPENTVGLGSQEANTTRGKSVYDLFAATTGKTQQQQRQEKKKKKNCFRRFCSWMRRNMCSCWTGVDEEEESRR</sequence>
<dbReference type="InterPro" id="IPR011009">
    <property type="entry name" value="Kinase-like_dom_sf"/>
</dbReference>
<dbReference type="Gene3D" id="1.10.510.10">
    <property type="entry name" value="Transferase(Phosphotransferase) domain 1"/>
    <property type="match status" value="1"/>
</dbReference>
<evidence type="ECO:0000256" key="1">
    <source>
        <dbReference type="ARBA" id="ARBA00022527"/>
    </source>
</evidence>
<dbReference type="EMBL" id="CAWUFR010000437">
    <property type="protein sequence ID" value="CAK6977833.1"/>
    <property type="molecule type" value="Genomic_DNA"/>
</dbReference>
<evidence type="ECO:0000256" key="3">
    <source>
        <dbReference type="ARBA" id="ARBA00022741"/>
    </source>
</evidence>
<dbReference type="GO" id="GO:0004713">
    <property type="term" value="F:protein tyrosine kinase activity"/>
    <property type="evidence" value="ECO:0007669"/>
    <property type="project" value="TreeGrafter"/>
</dbReference>
<feature type="region of interest" description="Disordered" evidence="7">
    <location>
        <begin position="483"/>
        <end position="522"/>
    </location>
</feature>
<dbReference type="PANTHER" id="PTHR24058:SF17">
    <property type="entry name" value="HOMEODOMAIN INTERACTING PROTEIN KINASE, ISOFORM D"/>
    <property type="match status" value="1"/>
</dbReference>
<organism evidence="9 10">
    <name type="scientific">Scomber scombrus</name>
    <name type="common">Atlantic mackerel</name>
    <name type="synonym">Scomber vernalis</name>
    <dbReference type="NCBI Taxonomy" id="13677"/>
    <lineage>
        <taxon>Eukaryota</taxon>
        <taxon>Metazoa</taxon>
        <taxon>Chordata</taxon>
        <taxon>Craniata</taxon>
        <taxon>Vertebrata</taxon>
        <taxon>Euteleostomi</taxon>
        <taxon>Actinopterygii</taxon>
        <taxon>Neopterygii</taxon>
        <taxon>Teleostei</taxon>
        <taxon>Neoteleostei</taxon>
        <taxon>Acanthomorphata</taxon>
        <taxon>Pelagiaria</taxon>
        <taxon>Scombriformes</taxon>
        <taxon>Scombridae</taxon>
        <taxon>Scomber</taxon>
    </lineage>
</organism>
<dbReference type="InterPro" id="IPR017441">
    <property type="entry name" value="Protein_kinase_ATP_BS"/>
</dbReference>
<feature type="compositionally biased region" description="Basic and acidic residues" evidence="7">
    <location>
        <begin position="490"/>
        <end position="514"/>
    </location>
</feature>
<feature type="compositionally biased region" description="Polar residues" evidence="7">
    <location>
        <begin position="352"/>
        <end position="376"/>
    </location>
</feature>
<dbReference type="SMART" id="SM00220">
    <property type="entry name" value="S_TKc"/>
    <property type="match status" value="1"/>
</dbReference>
<accession>A0AAV1Q2R6</accession>
<proteinExistence type="predicted"/>
<dbReference type="GO" id="GO:0005524">
    <property type="term" value="F:ATP binding"/>
    <property type="evidence" value="ECO:0007669"/>
    <property type="project" value="UniProtKB-UniRule"/>
</dbReference>
<dbReference type="PROSITE" id="PS00107">
    <property type="entry name" value="PROTEIN_KINASE_ATP"/>
    <property type="match status" value="1"/>
</dbReference>
<dbReference type="AlphaFoldDB" id="A0AAV1Q2R6"/>
<dbReference type="InterPro" id="IPR008271">
    <property type="entry name" value="Ser/Thr_kinase_AS"/>
</dbReference>
<feature type="domain" description="Protein kinase" evidence="8">
    <location>
        <begin position="17"/>
        <end position="304"/>
    </location>
</feature>
<feature type="compositionally biased region" description="Basic and acidic residues" evidence="7">
    <location>
        <begin position="440"/>
        <end position="464"/>
    </location>
</feature>
<feature type="binding site" evidence="6">
    <location>
        <position position="46"/>
    </location>
    <ligand>
        <name>ATP</name>
        <dbReference type="ChEBI" id="CHEBI:30616"/>
    </ligand>
</feature>